<dbReference type="InterPro" id="IPR013187">
    <property type="entry name" value="F-box-assoc_dom_typ3"/>
</dbReference>
<dbReference type="NCBIfam" id="TIGR01640">
    <property type="entry name" value="F_box_assoc_1"/>
    <property type="match status" value="1"/>
</dbReference>
<keyword evidence="3" id="KW-1185">Reference proteome</keyword>
<dbReference type="OrthoDB" id="692435at2759"/>
<feature type="non-terminal residue" evidence="2">
    <location>
        <position position="1"/>
    </location>
</feature>
<dbReference type="Pfam" id="PF08268">
    <property type="entry name" value="FBA_3"/>
    <property type="match status" value="1"/>
</dbReference>
<comment type="caution">
    <text evidence="2">The sequence shown here is derived from an EMBL/GenBank/DDBJ whole genome shotgun (WGS) entry which is preliminary data.</text>
</comment>
<feature type="domain" description="F-box associated beta-propeller type 3" evidence="1">
    <location>
        <begin position="14"/>
        <end position="216"/>
    </location>
</feature>
<sequence>MSAELMLLESPHTPHLYGSCNGLLVFRERFPRTLYFVWNPLTGEKVYVRPPVHGSMVCGVFFHPLTKDYRLLFMYTEGRDFKFFIYSLGGQLWRKLDNFPYGPSALAPPTTLNGALHWMVQPFRINDKDDIPFYSSFVMIFNMDTEEFCSKPHPGKGCLSLSAHRDMFIFEMKGKLALYMLLDNLVVHVWVLEDYEKWVWGKRHSVWPHSDVERYPRNFDYGNSYISLVDIQNEELLFGWDFGGLFKYNLREKTVKQIYGVGIKQTCQDSQSCPFARSRLERNSGRFFCVRYAKTFVSPSGFG</sequence>
<dbReference type="SUPFAM" id="SSF50965">
    <property type="entry name" value="Galactose oxidase, central domain"/>
    <property type="match status" value="1"/>
</dbReference>
<organism evidence="2 3">
    <name type="scientific">Rhododendron williamsianum</name>
    <dbReference type="NCBI Taxonomy" id="262921"/>
    <lineage>
        <taxon>Eukaryota</taxon>
        <taxon>Viridiplantae</taxon>
        <taxon>Streptophyta</taxon>
        <taxon>Embryophyta</taxon>
        <taxon>Tracheophyta</taxon>
        <taxon>Spermatophyta</taxon>
        <taxon>Magnoliopsida</taxon>
        <taxon>eudicotyledons</taxon>
        <taxon>Gunneridae</taxon>
        <taxon>Pentapetalae</taxon>
        <taxon>asterids</taxon>
        <taxon>Ericales</taxon>
        <taxon>Ericaceae</taxon>
        <taxon>Ericoideae</taxon>
        <taxon>Rhodoreae</taxon>
        <taxon>Rhododendron</taxon>
    </lineage>
</organism>
<accession>A0A6A4KNJ9</accession>
<reference evidence="2 3" key="1">
    <citation type="journal article" date="2019" name="Genome Biol. Evol.">
        <title>The Rhododendron genome and chromosomal organization provide insight into shared whole-genome duplications across the heath family (Ericaceae).</title>
        <authorList>
            <person name="Soza V.L."/>
            <person name="Lindsley D."/>
            <person name="Waalkes A."/>
            <person name="Ramage E."/>
            <person name="Patwardhan R.P."/>
            <person name="Burton J.N."/>
            <person name="Adey A."/>
            <person name="Kumar A."/>
            <person name="Qiu R."/>
            <person name="Shendure J."/>
            <person name="Hall B."/>
        </authorList>
    </citation>
    <scope>NUCLEOTIDE SEQUENCE [LARGE SCALE GENOMIC DNA]</scope>
    <source>
        <strain evidence="2">RSF 1966-606</strain>
    </source>
</reference>
<name>A0A6A4KNJ9_9ERIC</name>
<evidence type="ECO:0000313" key="3">
    <source>
        <dbReference type="Proteomes" id="UP000428333"/>
    </source>
</evidence>
<dbReference type="InterPro" id="IPR011043">
    <property type="entry name" value="Gal_Oxase/kelch_b-propeller"/>
</dbReference>
<dbReference type="PANTHER" id="PTHR31672:SF2">
    <property type="entry name" value="F-BOX DOMAIN-CONTAINING PROTEIN"/>
    <property type="match status" value="1"/>
</dbReference>
<evidence type="ECO:0000259" key="1">
    <source>
        <dbReference type="Pfam" id="PF08268"/>
    </source>
</evidence>
<dbReference type="Proteomes" id="UP000428333">
    <property type="component" value="Linkage Group LG13"/>
</dbReference>
<proteinExistence type="predicted"/>
<dbReference type="PANTHER" id="PTHR31672">
    <property type="entry name" value="BNACNNG10540D PROTEIN"/>
    <property type="match status" value="1"/>
</dbReference>
<dbReference type="InterPro" id="IPR050796">
    <property type="entry name" value="SCF_F-box_component"/>
</dbReference>
<protein>
    <recommendedName>
        <fullName evidence="1">F-box associated beta-propeller type 3 domain-containing protein</fullName>
    </recommendedName>
</protein>
<dbReference type="InterPro" id="IPR017451">
    <property type="entry name" value="F-box-assoc_interact_dom"/>
</dbReference>
<evidence type="ECO:0000313" key="2">
    <source>
        <dbReference type="EMBL" id="KAE9446702.1"/>
    </source>
</evidence>
<gene>
    <name evidence="2" type="ORF">C3L33_21386</name>
</gene>
<dbReference type="AlphaFoldDB" id="A0A6A4KNJ9"/>
<dbReference type="EMBL" id="QEFC01003733">
    <property type="protein sequence ID" value="KAE9446702.1"/>
    <property type="molecule type" value="Genomic_DNA"/>
</dbReference>